<feature type="transmembrane region" description="Helical" evidence="1">
    <location>
        <begin position="39"/>
        <end position="58"/>
    </location>
</feature>
<sequence>MLMSDRLTGAVVATLGALSFAYGSQLPPVPGQQVGPSAFPMVIGVGLVLCGALIVLGVGRRLEEVAEADVALHTAPELLKPPPPWKAWLALLPPALVAFYALASEALGFLPTAAIMVATASSAFGARAKLVIPVAIIAPFVVNLIFLKLLRVPLPGGLLPFPW</sequence>
<feature type="transmembrane region" description="Helical" evidence="1">
    <location>
        <begin position="130"/>
        <end position="150"/>
    </location>
</feature>
<dbReference type="EMBL" id="LGSZ01000047">
    <property type="protein sequence ID" value="KPH79924.1"/>
    <property type="molecule type" value="Genomic_DNA"/>
</dbReference>
<evidence type="ECO:0000256" key="1">
    <source>
        <dbReference type="SAM" id="Phobius"/>
    </source>
</evidence>
<gene>
    <name evidence="3" type="ORF">AE618_15275</name>
</gene>
<protein>
    <recommendedName>
        <fullName evidence="2">DUF1468 domain-containing protein</fullName>
    </recommendedName>
</protein>
<reference evidence="3 4" key="1">
    <citation type="submission" date="2015-07" db="EMBL/GenBank/DDBJ databases">
        <title>Whole genome sequencing of Bosea vaviloviae isolated from cave pool.</title>
        <authorList>
            <person name="Tan N.E.H."/>
            <person name="Lee Y.P."/>
            <person name="Gan H.M."/>
            <person name="Barton H."/>
            <person name="Savka M.A."/>
        </authorList>
    </citation>
    <scope>NUCLEOTIDE SEQUENCE [LARGE SCALE GENOMIC DNA]</scope>
    <source>
        <strain evidence="3 4">SD260</strain>
    </source>
</reference>
<dbReference type="InterPro" id="IPR009936">
    <property type="entry name" value="DUF1468"/>
</dbReference>
<evidence type="ECO:0000259" key="2">
    <source>
        <dbReference type="Pfam" id="PF07331"/>
    </source>
</evidence>
<feature type="transmembrane region" description="Helical" evidence="1">
    <location>
        <begin position="88"/>
        <end position="110"/>
    </location>
</feature>
<feature type="domain" description="DUF1468" evidence="2">
    <location>
        <begin position="7"/>
        <end position="155"/>
    </location>
</feature>
<keyword evidence="4" id="KW-1185">Reference proteome</keyword>
<accession>A0A0N0MAQ1</accession>
<dbReference type="AlphaFoldDB" id="A0A0N0MAQ1"/>
<dbReference type="PATRIC" id="fig|1526658.3.peg.4425"/>
<proteinExistence type="predicted"/>
<keyword evidence="1" id="KW-0812">Transmembrane</keyword>
<dbReference type="Proteomes" id="UP000037822">
    <property type="component" value="Unassembled WGS sequence"/>
</dbReference>
<dbReference type="Pfam" id="PF07331">
    <property type="entry name" value="TctB"/>
    <property type="match status" value="1"/>
</dbReference>
<keyword evidence="1" id="KW-1133">Transmembrane helix</keyword>
<dbReference type="OrthoDB" id="6174504at2"/>
<evidence type="ECO:0000313" key="4">
    <source>
        <dbReference type="Proteomes" id="UP000037822"/>
    </source>
</evidence>
<organism evidence="3 4">
    <name type="scientific">Bosea vaviloviae</name>
    <dbReference type="NCBI Taxonomy" id="1526658"/>
    <lineage>
        <taxon>Bacteria</taxon>
        <taxon>Pseudomonadati</taxon>
        <taxon>Pseudomonadota</taxon>
        <taxon>Alphaproteobacteria</taxon>
        <taxon>Hyphomicrobiales</taxon>
        <taxon>Boseaceae</taxon>
        <taxon>Bosea</taxon>
    </lineage>
</organism>
<name>A0A0N0MAQ1_9HYPH</name>
<evidence type="ECO:0000313" key="3">
    <source>
        <dbReference type="EMBL" id="KPH79924.1"/>
    </source>
</evidence>
<comment type="caution">
    <text evidence="3">The sequence shown here is derived from an EMBL/GenBank/DDBJ whole genome shotgun (WGS) entry which is preliminary data.</text>
</comment>
<keyword evidence="1" id="KW-0472">Membrane</keyword>